<feature type="region of interest" description="Disordered" evidence="1">
    <location>
        <begin position="1"/>
        <end position="38"/>
    </location>
</feature>
<evidence type="ECO:0000256" key="1">
    <source>
        <dbReference type="SAM" id="MobiDB-lite"/>
    </source>
</evidence>
<reference evidence="2" key="1">
    <citation type="submission" date="2018-11" db="EMBL/GenBank/DDBJ databases">
        <authorList>
            <consortium name="Genoscope - CEA"/>
            <person name="William W."/>
        </authorList>
    </citation>
    <scope>NUCLEOTIDE SEQUENCE</scope>
</reference>
<dbReference type="EMBL" id="LR031879">
    <property type="protein sequence ID" value="VDD54764.1"/>
    <property type="molecule type" value="Genomic_DNA"/>
</dbReference>
<name>A0A3P6G5C0_BRAOL</name>
<proteinExistence type="predicted"/>
<evidence type="ECO:0000313" key="2">
    <source>
        <dbReference type="EMBL" id="VDD54764.1"/>
    </source>
</evidence>
<protein>
    <submittedName>
        <fullName evidence="2">Uncharacterized protein</fullName>
    </submittedName>
</protein>
<gene>
    <name evidence="2" type="ORF">BOLC8T47993H</name>
</gene>
<dbReference type="AlphaFoldDB" id="A0A3P6G5C0"/>
<sequence>MLVMVSTRRTEAPPFVPGEGGDNDNGDDNHGGNSDSAC</sequence>
<organism evidence="2">
    <name type="scientific">Brassica oleracea</name>
    <name type="common">Wild cabbage</name>
    <dbReference type="NCBI Taxonomy" id="3712"/>
    <lineage>
        <taxon>Eukaryota</taxon>
        <taxon>Viridiplantae</taxon>
        <taxon>Streptophyta</taxon>
        <taxon>Embryophyta</taxon>
        <taxon>Tracheophyta</taxon>
        <taxon>Spermatophyta</taxon>
        <taxon>Magnoliopsida</taxon>
        <taxon>eudicotyledons</taxon>
        <taxon>Gunneridae</taxon>
        <taxon>Pentapetalae</taxon>
        <taxon>rosids</taxon>
        <taxon>malvids</taxon>
        <taxon>Brassicales</taxon>
        <taxon>Brassicaceae</taxon>
        <taxon>Brassiceae</taxon>
        <taxon>Brassica</taxon>
    </lineage>
</organism>
<accession>A0A3P6G5C0</accession>